<evidence type="ECO:0000256" key="4">
    <source>
        <dbReference type="RuleBase" id="RU003718"/>
    </source>
</evidence>
<dbReference type="PANTHER" id="PTHR48049:SF60">
    <property type="entry name" value="UDP-GLYCOSYLTRANSFERASE 91B1"/>
    <property type="match status" value="1"/>
</dbReference>
<dbReference type="FunFam" id="3.40.50.2000:FF:000088">
    <property type="entry name" value="Glycosyltransferase"/>
    <property type="match status" value="1"/>
</dbReference>
<dbReference type="SUPFAM" id="SSF53756">
    <property type="entry name" value="UDP-Glycosyltransferase/glycogen phosphorylase"/>
    <property type="match status" value="1"/>
</dbReference>
<dbReference type="KEGG" id="egu:105060533"/>
<dbReference type="EC" id="2.4.1.-" evidence="5"/>
<reference evidence="7" key="1">
    <citation type="submission" date="2025-08" db="UniProtKB">
        <authorList>
            <consortium name="RefSeq"/>
        </authorList>
    </citation>
    <scope>IDENTIFICATION</scope>
</reference>
<dbReference type="InterPro" id="IPR050481">
    <property type="entry name" value="UDP-glycosyltransf_plant"/>
</dbReference>
<dbReference type="FunFam" id="3.40.50.2000:FF:000037">
    <property type="entry name" value="Glycosyltransferase"/>
    <property type="match status" value="1"/>
</dbReference>
<sequence>MGEGPLHIVLFPWLAFGHLIPFLELSKSLAKRGHHIFFISTSRNIHRLPNIPLPLLPLIDLISIPLPPSHDLPDDAEATTDLPPHKVPFLKKAFDKLDQPIAEFLERASPKPDWIICDFAPHWLPPIASKLNIPCAYFNTFPSFFSAFAAGQRSPEQLTVTPEWIPFPTKVAHRLHEARSLAKLLSDVNASGVSDNYRFNSVVKGCHLMAMRGCMEFDGEWLTLLPELYKKPIVPLGLLPPLADERPDGGNTNGMANTGHGNVVKWLTKQTPESTVYVSLGSEATLSNELVHELAFGLELSGLPFLWALRRKGEEVELLPKGFEDRIAARGMVAVDWMPQLEILACSSVGGFFTHSGWSSLIEGLAFGHPLILLPIFGDQGINARVMVEKKVGLEVERDEETGSFTREAVAKVLRLVMVEEEGKKLRETAKRMREVFGNKDIHGRYMDAFVHYLKDHMRCRSLAA</sequence>
<evidence type="ECO:0000313" key="7">
    <source>
        <dbReference type="RefSeq" id="XP_010942592.1"/>
    </source>
</evidence>
<accession>A0A6I9SFP2</accession>
<keyword evidence="3 4" id="KW-0808">Transferase</keyword>
<dbReference type="InterPro" id="IPR035595">
    <property type="entry name" value="UDP_glycos_trans_CS"/>
</dbReference>
<dbReference type="Proteomes" id="UP000504607">
    <property type="component" value="Unplaced"/>
</dbReference>
<dbReference type="FunCoup" id="A0A6I9SFP2">
    <property type="interactions" value="4"/>
</dbReference>
<evidence type="ECO:0000313" key="6">
    <source>
        <dbReference type="Proteomes" id="UP000504607"/>
    </source>
</evidence>
<dbReference type="OrthoDB" id="5835829at2759"/>
<dbReference type="PANTHER" id="PTHR48049">
    <property type="entry name" value="GLYCOSYLTRANSFERASE"/>
    <property type="match status" value="1"/>
</dbReference>
<dbReference type="Gene3D" id="3.40.50.2000">
    <property type="entry name" value="Glycogen Phosphorylase B"/>
    <property type="match status" value="2"/>
</dbReference>
<keyword evidence="6" id="KW-1185">Reference proteome</keyword>
<dbReference type="CDD" id="cd03784">
    <property type="entry name" value="GT1_Gtf-like"/>
    <property type="match status" value="1"/>
</dbReference>
<evidence type="ECO:0000256" key="2">
    <source>
        <dbReference type="ARBA" id="ARBA00022676"/>
    </source>
</evidence>
<dbReference type="GO" id="GO:0035251">
    <property type="term" value="F:UDP-glucosyltransferase activity"/>
    <property type="evidence" value="ECO:0007669"/>
    <property type="project" value="InterPro"/>
</dbReference>
<dbReference type="InParanoid" id="A0A6I9SFP2"/>
<proteinExistence type="inferred from homology"/>
<evidence type="ECO:0000256" key="3">
    <source>
        <dbReference type="ARBA" id="ARBA00022679"/>
    </source>
</evidence>
<dbReference type="RefSeq" id="XP_010942592.1">
    <property type="nucleotide sequence ID" value="XM_010944290.2"/>
</dbReference>
<dbReference type="PROSITE" id="PS00375">
    <property type="entry name" value="UDPGT"/>
    <property type="match status" value="1"/>
</dbReference>
<dbReference type="GeneID" id="105060533"/>
<comment type="similarity">
    <text evidence="1 4">Belongs to the UDP-glycosyltransferase family.</text>
</comment>
<dbReference type="InterPro" id="IPR002213">
    <property type="entry name" value="UDP_glucos_trans"/>
</dbReference>
<organism evidence="6 7">
    <name type="scientific">Elaeis guineensis var. tenera</name>
    <name type="common">Oil palm</name>
    <dbReference type="NCBI Taxonomy" id="51953"/>
    <lineage>
        <taxon>Eukaryota</taxon>
        <taxon>Viridiplantae</taxon>
        <taxon>Streptophyta</taxon>
        <taxon>Embryophyta</taxon>
        <taxon>Tracheophyta</taxon>
        <taxon>Spermatophyta</taxon>
        <taxon>Magnoliopsida</taxon>
        <taxon>Liliopsida</taxon>
        <taxon>Arecaceae</taxon>
        <taxon>Arecoideae</taxon>
        <taxon>Cocoseae</taxon>
        <taxon>Elaeidinae</taxon>
        <taxon>Elaeis</taxon>
    </lineage>
</organism>
<protein>
    <recommendedName>
        <fullName evidence="5">Glycosyltransferase</fullName>
        <ecNumber evidence="5">2.4.1.-</ecNumber>
    </recommendedName>
</protein>
<evidence type="ECO:0000256" key="1">
    <source>
        <dbReference type="ARBA" id="ARBA00009995"/>
    </source>
</evidence>
<keyword evidence="2 4" id="KW-0328">Glycosyltransferase</keyword>
<name>A0A6I9SFP2_ELAGV</name>
<evidence type="ECO:0000256" key="5">
    <source>
        <dbReference type="RuleBase" id="RU362057"/>
    </source>
</evidence>
<gene>
    <name evidence="7" type="primary">LOC105060533</name>
</gene>
<dbReference type="Pfam" id="PF00201">
    <property type="entry name" value="UDPGT"/>
    <property type="match status" value="1"/>
</dbReference>
<dbReference type="AlphaFoldDB" id="A0A6I9SFP2"/>